<accession>A0ABV0BFV9</accession>
<protein>
    <submittedName>
        <fullName evidence="6">NUDIX domain-containing protein</fullName>
    </submittedName>
</protein>
<evidence type="ECO:0000256" key="1">
    <source>
        <dbReference type="ARBA" id="ARBA00001946"/>
    </source>
</evidence>
<dbReference type="SUPFAM" id="SSF55811">
    <property type="entry name" value="Nudix"/>
    <property type="match status" value="1"/>
</dbReference>
<gene>
    <name evidence="6" type="ORF">TPR58_20240</name>
</gene>
<dbReference type="PANTHER" id="PTHR43046:SF12">
    <property type="entry name" value="GDP-MANNOSE MANNOSYL HYDROLASE"/>
    <property type="match status" value="1"/>
</dbReference>
<evidence type="ECO:0000256" key="2">
    <source>
        <dbReference type="ARBA" id="ARBA00022801"/>
    </source>
</evidence>
<dbReference type="RefSeq" id="WP_346248560.1">
    <property type="nucleotide sequence ID" value="NZ_JBDIZK010000014.1"/>
</dbReference>
<dbReference type="InterPro" id="IPR020476">
    <property type="entry name" value="Nudix_hydrolase"/>
</dbReference>
<keyword evidence="3" id="KW-0460">Magnesium</keyword>
<dbReference type="InterPro" id="IPR020084">
    <property type="entry name" value="NUDIX_hydrolase_CS"/>
</dbReference>
<organism evidence="6 7">
    <name type="scientific">Sphingomonas rustica</name>
    <dbReference type="NCBI Taxonomy" id="3103142"/>
    <lineage>
        <taxon>Bacteria</taxon>
        <taxon>Pseudomonadati</taxon>
        <taxon>Pseudomonadota</taxon>
        <taxon>Alphaproteobacteria</taxon>
        <taxon>Sphingomonadales</taxon>
        <taxon>Sphingomonadaceae</taxon>
        <taxon>Sphingomonas</taxon>
    </lineage>
</organism>
<evidence type="ECO:0000256" key="4">
    <source>
        <dbReference type="RuleBase" id="RU003476"/>
    </source>
</evidence>
<comment type="cofactor">
    <cofactor evidence="1">
        <name>Mg(2+)</name>
        <dbReference type="ChEBI" id="CHEBI:18420"/>
    </cofactor>
</comment>
<feature type="domain" description="Nudix hydrolase" evidence="5">
    <location>
        <begin position="5"/>
        <end position="150"/>
    </location>
</feature>
<evidence type="ECO:0000313" key="7">
    <source>
        <dbReference type="Proteomes" id="UP001427805"/>
    </source>
</evidence>
<dbReference type="Gene3D" id="3.90.79.10">
    <property type="entry name" value="Nucleoside Triphosphate Pyrophosphohydrolase"/>
    <property type="match status" value="1"/>
</dbReference>
<dbReference type="PANTHER" id="PTHR43046">
    <property type="entry name" value="GDP-MANNOSE MANNOSYL HYDROLASE"/>
    <property type="match status" value="1"/>
</dbReference>
<proteinExistence type="inferred from homology"/>
<comment type="caution">
    <text evidence="6">The sequence shown here is derived from an EMBL/GenBank/DDBJ whole genome shotgun (WGS) entry which is preliminary data.</text>
</comment>
<dbReference type="Proteomes" id="UP001427805">
    <property type="component" value="Unassembled WGS sequence"/>
</dbReference>
<evidence type="ECO:0000259" key="5">
    <source>
        <dbReference type="PROSITE" id="PS51462"/>
    </source>
</evidence>
<evidence type="ECO:0000313" key="6">
    <source>
        <dbReference type="EMBL" id="MEN3749516.1"/>
    </source>
</evidence>
<reference evidence="6 7" key="1">
    <citation type="submission" date="2024-05" db="EMBL/GenBank/DDBJ databases">
        <title>Sphingomonas sp. HF-S3 16S ribosomal RNA gene Genome sequencing and assembly.</title>
        <authorList>
            <person name="Lee H."/>
        </authorList>
    </citation>
    <scope>NUCLEOTIDE SEQUENCE [LARGE SCALE GENOMIC DNA]</scope>
    <source>
        <strain evidence="6 7">HF-S3</strain>
    </source>
</reference>
<sequence length="153" mass="17388">MSERTPRPAARLLVTDPQGRVLLFRFTPDDRPPFWCTVGGALDPGESYEAAARRELIEETGIEADPGPQIARRVVEFVTIEGVPVIADERYFRVRLDREEPAGIAIDTRGHTPLEQRVMQEWRWFDRAAILAHDEPIFPEDLLVLLDIMEPAA</sequence>
<evidence type="ECO:0000256" key="3">
    <source>
        <dbReference type="ARBA" id="ARBA00022842"/>
    </source>
</evidence>
<dbReference type="Pfam" id="PF00293">
    <property type="entry name" value="NUDIX"/>
    <property type="match status" value="1"/>
</dbReference>
<dbReference type="EMBL" id="JBDIZK010000014">
    <property type="protein sequence ID" value="MEN3749516.1"/>
    <property type="molecule type" value="Genomic_DNA"/>
</dbReference>
<dbReference type="PROSITE" id="PS00893">
    <property type="entry name" value="NUDIX_BOX"/>
    <property type="match status" value="1"/>
</dbReference>
<dbReference type="CDD" id="cd04685">
    <property type="entry name" value="NUDIX_Hydrolase"/>
    <property type="match status" value="1"/>
</dbReference>
<dbReference type="PROSITE" id="PS51462">
    <property type="entry name" value="NUDIX"/>
    <property type="match status" value="1"/>
</dbReference>
<dbReference type="InterPro" id="IPR000086">
    <property type="entry name" value="NUDIX_hydrolase_dom"/>
</dbReference>
<name>A0ABV0BFV9_9SPHN</name>
<keyword evidence="7" id="KW-1185">Reference proteome</keyword>
<dbReference type="InterPro" id="IPR015797">
    <property type="entry name" value="NUDIX_hydrolase-like_dom_sf"/>
</dbReference>
<comment type="similarity">
    <text evidence="4">Belongs to the Nudix hydrolase family.</text>
</comment>
<keyword evidence="2 4" id="KW-0378">Hydrolase</keyword>
<dbReference type="PRINTS" id="PR00502">
    <property type="entry name" value="NUDIXFAMILY"/>
</dbReference>